<dbReference type="STRING" id="49390.A0A068UJP7"/>
<accession>A0A068UJP7</accession>
<organism evidence="1 2">
    <name type="scientific">Coffea canephora</name>
    <name type="common">Robusta coffee</name>
    <dbReference type="NCBI Taxonomy" id="49390"/>
    <lineage>
        <taxon>Eukaryota</taxon>
        <taxon>Viridiplantae</taxon>
        <taxon>Streptophyta</taxon>
        <taxon>Embryophyta</taxon>
        <taxon>Tracheophyta</taxon>
        <taxon>Spermatophyta</taxon>
        <taxon>Magnoliopsida</taxon>
        <taxon>eudicotyledons</taxon>
        <taxon>Gunneridae</taxon>
        <taxon>Pentapetalae</taxon>
        <taxon>asterids</taxon>
        <taxon>lamiids</taxon>
        <taxon>Gentianales</taxon>
        <taxon>Rubiaceae</taxon>
        <taxon>Ixoroideae</taxon>
        <taxon>Gardenieae complex</taxon>
        <taxon>Bertiereae - Coffeeae clade</taxon>
        <taxon>Coffeeae</taxon>
        <taxon>Coffea</taxon>
    </lineage>
</organism>
<keyword evidence="2" id="KW-1185">Reference proteome</keyword>
<protein>
    <submittedName>
        <fullName evidence="1">Uncharacterized protein</fullName>
    </submittedName>
</protein>
<dbReference type="InParanoid" id="A0A068UJP7"/>
<evidence type="ECO:0000313" key="1">
    <source>
        <dbReference type="EMBL" id="CDP08527.1"/>
    </source>
</evidence>
<name>A0A068UJP7_COFCA</name>
<sequence length="78" mass="8867">MSPSGIQWIDMIFFGIFNGSPDGGLNWHILDEKTSQTFKERFQRKVLEVKSPGILANAFRLRFAAVRDPTATSRVPDR</sequence>
<reference evidence="2" key="1">
    <citation type="journal article" date="2014" name="Science">
        <title>The coffee genome provides insight into the convergent evolution of caffeine biosynthesis.</title>
        <authorList>
            <person name="Denoeud F."/>
            <person name="Carretero-Paulet L."/>
            <person name="Dereeper A."/>
            <person name="Droc G."/>
            <person name="Guyot R."/>
            <person name="Pietrella M."/>
            <person name="Zheng C."/>
            <person name="Alberti A."/>
            <person name="Anthony F."/>
            <person name="Aprea G."/>
            <person name="Aury J.M."/>
            <person name="Bento P."/>
            <person name="Bernard M."/>
            <person name="Bocs S."/>
            <person name="Campa C."/>
            <person name="Cenci A."/>
            <person name="Combes M.C."/>
            <person name="Crouzillat D."/>
            <person name="Da Silva C."/>
            <person name="Daddiego L."/>
            <person name="De Bellis F."/>
            <person name="Dussert S."/>
            <person name="Garsmeur O."/>
            <person name="Gayraud T."/>
            <person name="Guignon V."/>
            <person name="Jahn K."/>
            <person name="Jamilloux V."/>
            <person name="Joet T."/>
            <person name="Labadie K."/>
            <person name="Lan T."/>
            <person name="Leclercq J."/>
            <person name="Lepelley M."/>
            <person name="Leroy T."/>
            <person name="Li L.T."/>
            <person name="Librado P."/>
            <person name="Lopez L."/>
            <person name="Munoz A."/>
            <person name="Noel B."/>
            <person name="Pallavicini A."/>
            <person name="Perrotta G."/>
            <person name="Poncet V."/>
            <person name="Pot D."/>
            <person name="Priyono X."/>
            <person name="Rigoreau M."/>
            <person name="Rouard M."/>
            <person name="Rozas J."/>
            <person name="Tranchant-Dubreuil C."/>
            <person name="VanBuren R."/>
            <person name="Zhang Q."/>
            <person name="Andrade A.C."/>
            <person name="Argout X."/>
            <person name="Bertrand B."/>
            <person name="de Kochko A."/>
            <person name="Graziosi G."/>
            <person name="Henry R.J."/>
            <person name="Jayarama X."/>
            <person name="Ming R."/>
            <person name="Nagai C."/>
            <person name="Rounsley S."/>
            <person name="Sankoff D."/>
            <person name="Giuliano G."/>
            <person name="Albert V.A."/>
            <person name="Wincker P."/>
            <person name="Lashermes P."/>
        </authorList>
    </citation>
    <scope>NUCLEOTIDE SEQUENCE [LARGE SCALE GENOMIC DNA]</scope>
    <source>
        <strain evidence="2">cv. DH200-94</strain>
    </source>
</reference>
<dbReference type="AlphaFoldDB" id="A0A068UJP7"/>
<dbReference type="Gramene" id="CDP08527">
    <property type="protein sequence ID" value="CDP08527"/>
    <property type="gene ID" value="GSCOC_T00027469001"/>
</dbReference>
<dbReference type="EMBL" id="HG739118">
    <property type="protein sequence ID" value="CDP08527.1"/>
    <property type="molecule type" value="Genomic_DNA"/>
</dbReference>
<proteinExistence type="predicted"/>
<dbReference type="Proteomes" id="UP000295252">
    <property type="component" value="Chromosome IV"/>
</dbReference>
<dbReference type="OrthoDB" id="409136at2759"/>
<gene>
    <name evidence="1" type="ORF">GSCOC_T00027469001</name>
</gene>
<evidence type="ECO:0000313" key="2">
    <source>
        <dbReference type="Proteomes" id="UP000295252"/>
    </source>
</evidence>
<dbReference type="PhylomeDB" id="A0A068UJP7"/>